<gene>
    <name evidence="1" type="ORF">D9611_000815</name>
</gene>
<name>A0A8H5BPW4_9AGAR</name>
<organism evidence="1 2">
    <name type="scientific">Ephemerocybe angulata</name>
    <dbReference type="NCBI Taxonomy" id="980116"/>
    <lineage>
        <taxon>Eukaryota</taxon>
        <taxon>Fungi</taxon>
        <taxon>Dikarya</taxon>
        <taxon>Basidiomycota</taxon>
        <taxon>Agaricomycotina</taxon>
        <taxon>Agaricomycetes</taxon>
        <taxon>Agaricomycetidae</taxon>
        <taxon>Agaricales</taxon>
        <taxon>Agaricineae</taxon>
        <taxon>Psathyrellaceae</taxon>
        <taxon>Ephemerocybe</taxon>
    </lineage>
</organism>
<sequence length="93" mass="10647">MGSLFKVDDEKVLGLQVLWEWRQRGRGDGHIGKWNMRGQGWRRARVTYTVEMLEPAQKALTYPAASGSSTFATRRWSGDLRHPVALSELWSQS</sequence>
<dbReference type="AlphaFoldDB" id="A0A8H5BPW4"/>
<reference evidence="1 2" key="1">
    <citation type="journal article" date="2020" name="ISME J.">
        <title>Uncovering the hidden diversity of litter-decomposition mechanisms in mushroom-forming fungi.</title>
        <authorList>
            <person name="Floudas D."/>
            <person name="Bentzer J."/>
            <person name="Ahren D."/>
            <person name="Johansson T."/>
            <person name="Persson P."/>
            <person name="Tunlid A."/>
        </authorList>
    </citation>
    <scope>NUCLEOTIDE SEQUENCE [LARGE SCALE GENOMIC DNA]</scope>
    <source>
        <strain evidence="1 2">CBS 175.51</strain>
    </source>
</reference>
<accession>A0A8H5BPW4</accession>
<protein>
    <submittedName>
        <fullName evidence="1">Uncharacterized protein</fullName>
    </submittedName>
</protein>
<evidence type="ECO:0000313" key="2">
    <source>
        <dbReference type="Proteomes" id="UP000541558"/>
    </source>
</evidence>
<proteinExistence type="predicted"/>
<evidence type="ECO:0000313" key="1">
    <source>
        <dbReference type="EMBL" id="KAF5326167.1"/>
    </source>
</evidence>
<comment type="caution">
    <text evidence="1">The sequence shown here is derived from an EMBL/GenBank/DDBJ whole genome shotgun (WGS) entry which is preliminary data.</text>
</comment>
<dbReference type="Proteomes" id="UP000541558">
    <property type="component" value="Unassembled WGS sequence"/>
</dbReference>
<keyword evidence="2" id="KW-1185">Reference proteome</keyword>
<dbReference type="EMBL" id="JAACJK010000163">
    <property type="protein sequence ID" value="KAF5326167.1"/>
    <property type="molecule type" value="Genomic_DNA"/>
</dbReference>